<dbReference type="InterPro" id="IPR033413">
    <property type="entry name" value="DUF5117"/>
</dbReference>
<keyword evidence="5" id="KW-0645">Protease</keyword>
<evidence type="ECO:0000259" key="2">
    <source>
        <dbReference type="Pfam" id="PF16313"/>
    </source>
</evidence>
<proteinExistence type="predicted"/>
<keyword evidence="1" id="KW-0732">Signal</keyword>
<dbReference type="InterPro" id="IPR033428">
    <property type="entry name" value="DUF5118"/>
</dbReference>
<sequence length="830" mass="92449">MRKIYLFILGFVLASCTASQAPVATTPASGASVASATKDIAGFTSGMEKYEGFFPFYWDSKKGKVYLEVNKLNFEFLYISSLPAGIGSNDIGLDRGQLGGEKVVKFVRSGPKILMIQPNYDYRAISNDALERKSVEQAFAQSAIWGFDVLAEEDWSALVDFTDFLLRDSHGVSQRLSRAKQGNYSLDKSRSMIYTEMTKNFPENSEFEATITFTGTPAGAWIRSVVPSPEAVTVRMHHSMVQLPDSRFKTRAFDPRSGYYGTTYMDYATPIDEPITKRTINRHRLEKVDPNAAVSEAVEPIIYYLDPGTPEPIRSALLEGAAWWNQAFEAAGYKDAFQVKMLPEDADPMDVRYNLIQWIHRSTRGWSYGASVADPRTGEIIKGHVSLGSLRARQDFLIAEGLLSPYEDGKPVSDEMMKMVLARIRQLSAHEVGHTLGIVHSYASSVNNRASVMDYPHPYVKMDENGNIDLSEAYAVGIGELDKQIIKYGYSDFPDGTDEAAALDKIIKETFSKGLMHITDQDSRPVGGAHPYSHLWDNGTDAADELNRMMAVRRKILDDFSEKTIRPDAPMALIEEALAPMYLFHRYQVDATSKVVGGLNYNYAIKGDGQFTTKYLEPAMQMKAFDALLATMTPEALALPEKLIQQIPPRPYGYPRTRETFEARTGVAFDPLSAAETAADLTLSYLIHPERATRLVEHHARNAAQPDFSALLNKLTASTWKKAHPAGYHGEIMRTVDKLVMYHLMNLSINTGASDQARAITYLQLKDLKSWIDAKVKSESDSDQKAHLTMASAQLGLFFEKPEVVKEYYKETKAPDGSPIGMDEGMACGF</sequence>
<dbReference type="SUPFAM" id="SSF55486">
    <property type="entry name" value="Metalloproteases ('zincins'), catalytic domain"/>
    <property type="match status" value="1"/>
</dbReference>
<keyword evidence="6" id="KW-1185">Reference proteome</keyword>
<feature type="signal peptide" evidence="1">
    <location>
        <begin position="1"/>
        <end position="21"/>
    </location>
</feature>
<dbReference type="PANTHER" id="PTHR38478">
    <property type="entry name" value="PEPTIDASE M1A AND M12B"/>
    <property type="match status" value="1"/>
</dbReference>
<evidence type="ECO:0000313" key="6">
    <source>
        <dbReference type="Proteomes" id="UP001302349"/>
    </source>
</evidence>
<dbReference type="Pfam" id="PF16313">
    <property type="entry name" value="DUF4953"/>
    <property type="match status" value="1"/>
</dbReference>
<dbReference type="RefSeq" id="WP_317488904.1">
    <property type="nucleotide sequence ID" value="NZ_CP136051.1"/>
</dbReference>
<feature type="domain" description="DUF5117" evidence="3">
    <location>
        <begin position="96"/>
        <end position="287"/>
    </location>
</feature>
<dbReference type="Proteomes" id="UP001302349">
    <property type="component" value="Chromosome"/>
</dbReference>
<dbReference type="PANTHER" id="PTHR38478:SF1">
    <property type="entry name" value="ZINC DEPENDENT METALLOPROTEASE DOMAIN LIPOPROTEIN"/>
    <property type="match status" value="1"/>
</dbReference>
<reference evidence="5 6" key="1">
    <citation type="journal article" date="2023" name="Microbiol. Resour. Announc.">
        <title>Complete Genome Sequence of Imperialibacter roseus strain P4T.</title>
        <authorList>
            <person name="Tizabi D.R."/>
            <person name="Bachvaroff T."/>
            <person name="Hill R.T."/>
        </authorList>
    </citation>
    <scope>NUCLEOTIDE SEQUENCE [LARGE SCALE GENOMIC DNA]</scope>
    <source>
        <strain evidence="5 6">P4T</strain>
    </source>
</reference>
<gene>
    <name evidence="5" type="ORF">RT717_24135</name>
</gene>
<dbReference type="Pfam" id="PF17162">
    <property type="entry name" value="DUF5118"/>
    <property type="match status" value="1"/>
</dbReference>
<evidence type="ECO:0000256" key="1">
    <source>
        <dbReference type="SAM" id="SignalP"/>
    </source>
</evidence>
<dbReference type="Pfam" id="PF17148">
    <property type="entry name" value="DUF5117"/>
    <property type="match status" value="1"/>
</dbReference>
<evidence type="ECO:0000259" key="3">
    <source>
        <dbReference type="Pfam" id="PF17148"/>
    </source>
</evidence>
<keyword evidence="5" id="KW-0482">Metalloprotease</keyword>
<dbReference type="InterPro" id="IPR032534">
    <property type="entry name" value="EcxA_zinc-bd"/>
</dbReference>
<dbReference type="EMBL" id="CP136051">
    <property type="protein sequence ID" value="WOK06170.1"/>
    <property type="molecule type" value="Genomic_DNA"/>
</dbReference>
<keyword evidence="5" id="KW-0378">Hydrolase</keyword>
<dbReference type="GO" id="GO:0008237">
    <property type="term" value="F:metallopeptidase activity"/>
    <property type="evidence" value="ECO:0007669"/>
    <property type="project" value="UniProtKB-KW"/>
</dbReference>
<accession>A0ABZ0IP82</accession>
<feature type="domain" description="EcxA zinc-binding" evidence="2">
    <location>
        <begin position="414"/>
        <end position="724"/>
    </location>
</feature>
<dbReference type="PROSITE" id="PS51257">
    <property type="entry name" value="PROKAR_LIPOPROTEIN"/>
    <property type="match status" value="1"/>
</dbReference>
<dbReference type="InterPro" id="IPR034032">
    <property type="entry name" value="Zn_MMP-like_bac"/>
</dbReference>
<name>A0ABZ0IP82_9BACT</name>
<dbReference type="CDD" id="cd04276">
    <property type="entry name" value="ZnMc_MMP_like_2"/>
    <property type="match status" value="1"/>
</dbReference>
<protein>
    <submittedName>
        <fullName evidence="5">Zinc-dependent metalloprotease</fullName>
    </submittedName>
</protein>
<organism evidence="5 6">
    <name type="scientific">Imperialibacter roseus</name>
    <dbReference type="NCBI Taxonomy" id="1324217"/>
    <lineage>
        <taxon>Bacteria</taxon>
        <taxon>Pseudomonadati</taxon>
        <taxon>Bacteroidota</taxon>
        <taxon>Cytophagia</taxon>
        <taxon>Cytophagales</taxon>
        <taxon>Flammeovirgaceae</taxon>
        <taxon>Imperialibacter</taxon>
    </lineage>
</organism>
<feature type="chain" id="PRO_5045073065" evidence="1">
    <location>
        <begin position="22"/>
        <end position="830"/>
    </location>
</feature>
<feature type="domain" description="DUF5118" evidence="4">
    <location>
        <begin position="43"/>
        <end position="84"/>
    </location>
</feature>
<evidence type="ECO:0000313" key="5">
    <source>
        <dbReference type="EMBL" id="WOK06170.1"/>
    </source>
</evidence>
<evidence type="ECO:0000259" key="4">
    <source>
        <dbReference type="Pfam" id="PF17162"/>
    </source>
</evidence>